<dbReference type="GO" id="GO:0046872">
    <property type="term" value="F:metal ion binding"/>
    <property type="evidence" value="ECO:0007669"/>
    <property type="project" value="UniProtKB-KW"/>
</dbReference>
<dbReference type="SUPFAM" id="SSF56784">
    <property type="entry name" value="HAD-like"/>
    <property type="match status" value="1"/>
</dbReference>
<evidence type="ECO:0000313" key="6">
    <source>
        <dbReference type="Proteomes" id="UP000322997"/>
    </source>
</evidence>
<evidence type="ECO:0000256" key="4">
    <source>
        <dbReference type="ARBA" id="ARBA00022842"/>
    </source>
</evidence>
<dbReference type="Proteomes" id="UP000322997">
    <property type="component" value="Unassembled WGS sequence"/>
</dbReference>
<proteinExistence type="predicted"/>
<dbReference type="PANTHER" id="PTHR46470">
    <property type="entry name" value="N-ACYLNEURAMINATE-9-PHOSPHATASE"/>
    <property type="match status" value="1"/>
</dbReference>
<dbReference type="PRINTS" id="PR00413">
    <property type="entry name" value="HADHALOGNASE"/>
</dbReference>
<comment type="caution">
    <text evidence="5">The sequence shown here is derived from an EMBL/GenBank/DDBJ whole genome shotgun (WGS) entry which is preliminary data.</text>
</comment>
<dbReference type="SFLD" id="SFLDS00003">
    <property type="entry name" value="Haloacid_Dehalogenase"/>
    <property type="match status" value="1"/>
</dbReference>
<dbReference type="Pfam" id="PF13419">
    <property type="entry name" value="HAD_2"/>
    <property type="match status" value="1"/>
</dbReference>
<dbReference type="InterPro" id="IPR036412">
    <property type="entry name" value="HAD-like_sf"/>
</dbReference>
<evidence type="ECO:0000256" key="3">
    <source>
        <dbReference type="ARBA" id="ARBA00022801"/>
    </source>
</evidence>
<dbReference type="PANTHER" id="PTHR46470:SF2">
    <property type="entry name" value="GLYCERALDEHYDE 3-PHOSPHATE PHOSPHATASE"/>
    <property type="match status" value="1"/>
</dbReference>
<comment type="cofactor">
    <cofactor evidence="1">
        <name>Mg(2+)</name>
        <dbReference type="ChEBI" id="CHEBI:18420"/>
    </cofactor>
</comment>
<evidence type="ECO:0000313" key="5">
    <source>
        <dbReference type="EMBL" id="TYS56063.1"/>
    </source>
</evidence>
<dbReference type="Gene3D" id="1.10.150.520">
    <property type="match status" value="1"/>
</dbReference>
<accession>A0A5D4RXG4</accession>
<dbReference type="Gene3D" id="3.40.50.1000">
    <property type="entry name" value="HAD superfamily/HAD-like"/>
    <property type="match status" value="1"/>
</dbReference>
<evidence type="ECO:0000256" key="2">
    <source>
        <dbReference type="ARBA" id="ARBA00022723"/>
    </source>
</evidence>
<dbReference type="InterPro" id="IPR051400">
    <property type="entry name" value="HAD-like_hydrolase"/>
</dbReference>
<gene>
    <name evidence="5" type="ORF">FZC83_00355</name>
</gene>
<keyword evidence="4" id="KW-0460">Magnesium</keyword>
<keyword evidence="3 5" id="KW-0378">Hydrolase</keyword>
<reference evidence="5 6" key="1">
    <citation type="submission" date="2019-08" db="EMBL/GenBank/DDBJ databases">
        <title>Bacillus genomes from the desert of Cuatro Cienegas, Coahuila.</title>
        <authorList>
            <person name="Olmedo-Alvarez G."/>
        </authorList>
    </citation>
    <scope>NUCLEOTIDE SEQUENCE [LARGE SCALE GENOMIC DNA]</scope>
    <source>
        <strain evidence="5 6">CH108_3D</strain>
    </source>
</reference>
<dbReference type="InterPro" id="IPR023214">
    <property type="entry name" value="HAD_sf"/>
</dbReference>
<dbReference type="EMBL" id="VTEQ01000001">
    <property type="protein sequence ID" value="TYS56063.1"/>
    <property type="molecule type" value="Genomic_DNA"/>
</dbReference>
<protein>
    <submittedName>
        <fullName evidence="5">HAD family hydrolase</fullName>
    </submittedName>
</protein>
<sequence length="252" mass="28984">MEDEPLQGAELYIDNTEPWEVDTMIKAVCFDLDNTLLDRDKSLHSFLEDQYARLNMFDHVEKDPFMDRFIELDDRGYVWKDIVYETLIREFDMRGCTIEELLSDYLTHFHHHCIPLGPVEEVLKELRARGMLIGIISNGFHQFQSDNLKALSIHLYAHTILISESDKRIFQSIAGKMGVKVKECAFMGDHPINDVKGAKDAGMTSIWLRGDGYSVPDHADAIIDQLPELMGVLRNLDVERPILPRHHSSESI</sequence>
<name>A0A5D4RXG4_9BACI</name>
<dbReference type="SFLD" id="SFLDG01129">
    <property type="entry name" value="C1.5:_HAD__Beta-PGM__Phosphata"/>
    <property type="match status" value="1"/>
</dbReference>
<organism evidence="5 6">
    <name type="scientific">Rossellomorea marisflavi</name>
    <dbReference type="NCBI Taxonomy" id="189381"/>
    <lineage>
        <taxon>Bacteria</taxon>
        <taxon>Bacillati</taxon>
        <taxon>Bacillota</taxon>
        <taxon>Bacilli</taxon>
        <taxon>Bacillales</taxon>
        <taxon>Bacillaceae</taxon>
        <taxon>Rossellomorea</taxon>
    </lineage>
</organism>
<keyword evidence="2" id="KW-0479">Metal-binding</keyword>
<dbReference type="InterPro" id="IPR041492">
    <property type="entry name" value="HAD_2"/>
</dbReference>
<dbReference type="GO" id="GO:0016791">
    <property type="term" value="F:phosphatase activity"/>
    <property type="evidence" value="ECO:0007669"/>
    <property type="project" value="TreeGrafter"/>
</dbReference>
<dbReference type="NCBIfam" id="TIGR01549">
    <property type="entry name" value="HAD-SF-IA-v1"/>
    <property type="match status" value="1"/>
</dbReference>
<evidence type="ECO:0000256" key="1">
    <source>
        <dbReference type="ARBA" id="ARBA00001946"/>
    </source>
</evidence>
<dbReference type="GO" id="GO:0044281">
    <property type="term" value="P:small molecule metabolic process"/>
    <property type="evidence" value="ECO:0007669"/>
    <property type="project" value="UniProtKB-ARBA"/>
</dbReference>
<dbReference type="InterPro" id="IPR006439">
    <property type="entry name" value="HAD-SF_hydro_IA"/>
</dbReference>
<dbReference type="AlphaFoldDB" id="A0A5D4RXG4"/>